<organism evidence="1 2">
    <name type="scientific">Ectobacillus ponti</name>
    <dbReference type="NCBI Taxonomy" id="2961894"/>
    <lineage>
        <taxon>Bacteria</taxon>
        <taxon>Bacillati</taxon>
        <taxon>Bacillota</taxon>
        <taxon>Bacilli</taxon>
        <taxon>Bacillales</taxon>
        <taxon>Bacillaceae</taxon>
        <taxon>Ectobacillus</taxon>
    </lineage>
</organism>
<protein>
    <submittedName>
        <fullName evidence="1">Uncharacterized protein</fullName>
    </submittedName>
</protein>
<dbReference type="AlphaFoldDB" id="A0AA42BQB2"/>
<gene>
    <name evidence="1" type="ORF">NK662_16480</name>
</gene>
<reference evidence="1" key="1">
    <citation type="submission" date="2022-07" db="EMBL/GenBank/DDBJ databases">
        <authorList>
            <person name="Li W.-J."/>
            <person name="Deng Q.-Q."/>
        </authorList>
    </citation>
    <scope>NUCLEOTIDE SEQUENCE</scope>
    <source>
        <strain evidence="1">SYSU M60031</strain>
    </source>
</reference>
<sequence>MYAAQYKTLIAGDAMHSANGKLRGPVAQTTPDLPAARKSLEAYLPYEMEAAICFHGGMSTGDIKGQLASLVELL</sequence>
<proteinExistence type="predicted"/>
<dbReference type="SUPFAM" id="SSF56281">
    <property type="entry name" value="Metallo-hydrolase/oxidoreductase"/>
    <property type="match status" value="1"/>
</dbReference>
<comment type="caution">
    <text evidence="1">The sequence shown here is derived from an EMBL/GenBank/DDBJ whole genome shotgun (WGS) entry which is preliminary data.</text>
</comment>
<dbReference type="Proteomes" id="UP001156102">
    <property type="component" value="Unassembled WGS sequence"/>
</dbReference>
<evidence type="ECO:0000313" key="2">
    <source>
        <dbReference type="Proteomes" id="UP001156102"/>
    </source>
</evidence>
<dbReference type="Gene3D" id="3.60.15.10">
    <property type="entry name" value="Ribonuclease Z/Hydroxyacylglutathione hydrolase-like"/>
    <property type="match status" value="1"/>
</dbReference>
<name>A0AA42BQB2_9BACI</name>
<evidence type="ECO:0000313" key="1">
    <source>
        <dbReference type="EMBL" id="MCP8970120.1"/>
    </source>
</evidence>
<dbReference type="InterPro" id="IPR036866">
    <property type="entry name" value="RibonucZ/Hydroxyglut_hydro"/>
</dbReference>
<accession>A0AA42BQB2</accession>
<dbReference type="EMBL" id="JANCLT010000009">
    <property type="protein sequence ID" value="MCP8970120.1"/>
    <property type="molecule type" value="Genomic_DNA"/>
</dbReference>
<keyword evidence="2" id="KW-1185">Reference proteome</keyword>